<dbReference type="EMBL" id="BLLI01000019">
    <property type="protein sequence ID" value="GFH42293.1"/>
    <property type="molecule type" value="Genomic_DNA"/>
</dbReference>
<dbReference type="RefSeq" id="WP_172208269.1">
    <property type="nucleotide sequence ID" value="NZ_BLLI01000019.1"/>
</dbReference>
<feature type="transmembrane region" description="Helical" evidence="2">
    <location>
        <begin position="31"/>
        <end position="50"/>
    </location>
</feature>
<keyword evidence="2" id="KW-0812">Transmembrane</keyword>
<evidence type="ECO:0000256" key="2">
    <source>
        <dbReference type="SAM" id="Phobius"/>
    </source>
</evidence>
<evidence type="ECO:0000313" key="4">
    <source>
        <dbReference type="Proteomes" id="UP000480303"/>
    </source>
</evidence>
<gene>
    <name evidence="3" type="ORF">Hs30E_08440</name>
</gene>
<evidence type="ECO:0008006" key="5">
    <source>
        <dbReference type="Google" id="ProtNLM"/>
    </source>
</evidence>
<keyword evidence="2" id="KW-0472">Membrane</keyword>
<accession>A0A6A0BC70</accession>
<reference evidence="3 4" key="1">
    <citation type="submission" date="2020-02" db="EMBL/GenBank/DDBJ databases">
        <title>Draft genome sequence of Lactococcus sp. Hs30E4-3.</title>
        <authorList>
            <person name="Noda S."/>
            <person name="Yuki M."/>
            <person name="Ohkuma M."/>
        </authorList>
    </citation>
    <scope>NUCLEOTIDE SEQUENCE [LARGE SCALE GENOMIC DNA]</scope>
    <source>
        <strain evidence="3 4">Hs30E4-3</strain>
    </source>
</reference>
<evidence type="ECO:0000256" key="1">
    <source>
        <dbReference type="SAM" id="MobiDB-lite"/>
    </source>
</evidence>
<keyword evidence="2" id="KW-1133">Transmembrane helix</keyword>
<feature type="compositionally biased region" description="Polar residues" evidence="1">
    <location>
        <begin position="1"/>
        <end position="11"/>
    </location>
</feature>
<organism evidence="3 4">
    <name type="scientific">Pseudolactococcus hodotermopsidis</name>
    <dbReference type="NCBI Taxonomy" id="2709157"/>
    <lineage>
        <taxon>Bacteria</taxon>
        <taxon>Bacillati</taxon>
        <taxon>Bacillota</taxon>
        <taxon>Bacilli</taxon>
        <taxon>Lactobacillales</taxon>
        <taxon>Streptococcaceae</taxon>
        <taxon>Pseudolactococcus</taxon>
    </lineage>
</organism>
<proteinExistence type="predicted"/>
<dbReference type="Proteomes" id="UP000480303">
    <property type="component" value="Unassembled WGS sequence"/>
</dbReference>
<feature type="transmembrane region" description="Helical" evidence="2">
    <location>
        <begin position="86"/>
        <end position="108"/>
    </location>
</feature>
<sequence>MSEDFFSNTPESDLPTEPFITSEPPKTTNSLAITALVLGIVGILGSWIPIFNIGSIVMAILALIFGIITLSKATRENIGKGFPITGIVLGGLTLIIAILMNIFFFIGVNEFSNELTNTEQPAKISDYNDFFDDFDDFDNFDSDALATQLADMTTDEFVDYFHDFTDDYDKAAKAYQKNPDNDELFDNFLTLDSQYDLIDTRLEELEDEFSEEQKTQIDKDLKRIMESTDLFGKDELENLTA</sequence>
<keyword evidence="4" id="KW-1185">Reference proteome</keyword>
<protein>
    <recommendedName>
        <fullName evidence="5">DUF4190 domain-containing protein</fullName>
    </recommendedName>
</protein>
<evidence type="ECO:0000313" key="3">
    <source>
        <dbReference type="EMBL" id="GFH42293.1"/>
    </source>
</evidence>
<dbReference type="AlphaFoldDB" id="A0A6A0BC70"/>
<feature type="region of interest" description="Disordered" evidence="1">
    <location>
        <begin position="1"/>
        <end position="23"/>
    </location>
</feature>
<comment type="caution">
    <text evidence="3">The sequence shown here is derived from an EMBL/GenBank/DDBJ whole genome shotgun (WGS) entry which is preliminary data.</text>
</comment>
<feature type="transmembrane region" description="Helical" evidence="2">
    <location>
        <begin position="56"/>
        <end position="74"/>
    </location>
</feature>
<name>A0A6A0BC70_9LACT</name>